<feature type="transmembrane region" description="Helical" evidence="7">
    <location>
        <begin position="416"/>
        <end position="438"/>
    </location>
</feature>
<dbReference type="Gene3D" id="1.20.1250.20">
    <property type="entry name" value="MFS general substrate transporter like domains"/>
    <property type="match status" value="1"/>
</dbReference>
<dbReference type="CDD" id="cd17316">
    <property type="entry name" value="MFS_SV2_like"/>
    <property type="match status" value="1"/>
</dbReference>
<dbReference type="Proteomes" id="UP001207626">
    <property type="component" value="Unassembled WGS sequence"/>
</dbReference>
<feature type="transmembrane region" description="Helical" evidence="7">
    <location>
        <begin position="335"/>
        <end position="363"/>
    </location>
</feature>
<keyword evidence="4 7" id="KW-1133">Transmembrane helix</keyword>
<feature type="transmembrane region" description="Helical" evidence="7">
    <location>
        <begin position="28"/>
        <end position="52"/>
    </location>
</feature>
<dbReference type="SUPFAM" id="SSF103473">
    <property type="entry name" value="MFS general substrate transporter"/>
    <property type="match status" value="1"/>
</dbReference>
<accession>A0ABT4DYG2</accession>
<feature type="domain" description="Major facilitator superfamily (MFS) profile" evidence="8">
    <location>
        <begin position="28"/>
        <end position="443"/>
    </location>
</feature>
<feature type="transmembrane region" description="Helical" evidence="7">
    <location>
        <begin position="93"/>
        <end position="113"/>
    </location>
</feature>
<evidence type="ECO:0000256" key="5">
    <source>
        <dbReference type="ARBA" id="ARBA00023136"/>
    </source>
</evidence>
<evidence type="ECO:0000256" key="6">
    <source>
        <dbReference type="SAM" id="MobiDB-lite"/>
    </source>
</evidence>
<feature type="transmembrane region" description="Helical" evidence="7">
    <location>
        <begin position="268"/>
        <end position="288"/>
    </location>
</feature>
<evidence type="ECO:0000256" key="7">
    <source>
        <dbReference type="SAM" id="Phobius"/>
    </source>
</evidence>
<organism evidence="9 10">
    <name type="scientific">Paenibacillus apiarius</name>
    <dbReference type="NCBI Taxonomy" id="46240"/>
    <lineage>
        <taxon>Bacteria</taxon>
        <taxon>Bacillati</taxon>
        <taxon>Bacillota</taxon>
        <taxon>Bacilli</taxon>
        <taxon>Bacillales</taxon>
        <taxon>Paenibacillaceae</taxon>
        <taxon>Paenibacillus</taxon>
    </lineage>
</organism>
<dbReference type="EMBL" id="JAMDLW010000036">
    <property type="protein sequence ID" value="MCY9522402.1"/>
    <property type="molecule type" value="Genomic_DNA"/>
</dbReference>
<dbReference type="RefSeq" id="WP_087435963.1">
    <property type="nucleotide sequence ID" value="NZ_JAMDLV010000002.1"/>
</dbReference>
<keyword evidence="3 7" id="KW-0812">Transmembrane</keyword>
<comment type="subcellular location">
    <subcellularLocation>
        <location evidence="1">Cell membrane</location>
        <topology evidence="1">Multi-pass membrane protein</topology>
    </subcellularLocation>
</comment>
<dbReference type="PANTHER" id="PTHR23511">
    <property type="entry name" value="SYNAPTIC VESICLE GLYCOPROTEIN 2"/>
    <property type="match status" value="1"/>
</dbReference>
<feature type="region of interest" description="Disordered" evidence="6">
    <location>
        <begin position="447"/>
        <end position="473"/>
    </location>
</feature>
<feature type="transmembrane region" description="Helical" evidence="7">
    <location>
        <begin position="152"/>
        <end position="170"/>
    </location>
</feature>
<dbReference type="PROSITE" id="PS50850">
    <property type="entry name" value="MFS"/>
    <property type="match status" value="1"/>
</dbReference>
<keyword evidence="5 7" id="KW-0472">Membrane</keyword>
<evidence type="ECO:0000256" key="2">
    <source>
        <dbReference type="ARBA" id="ARBA00022448"/>
    </source>
</evidence>
<dbReference type="PANTHER" id="PTHR23511:SF34">
    <property type="entry name" value="SYNAPTIC VESICLE GLYCOPROTEIN 2"/>
    <property type="match status" value="1"/>
</dbReference>
<evidence type="ECO:0000313" key="10">
    <source>
        <dbReference type="Proteomes" id="UP001207626"/>
    </source>
</evidence>
<dbReference type="InterPro" id="IPR005829">
    <property type="entry name" value="Sugar_transporter_CS"/>
</dbReference>
<feature type="transmembrane region" description="Helical" evidence="7">
    <location>
        <begin position="64"/>
        <end position="86"/>
    </location>
</feature>
<dbReference type="InterPro" id="IPR020846">
    <property type="entry name" value="MFS_dom"/>
</dbReference>
<feature type="transmembrane region" description="Helical" evidence="7">
    <location>
        <begin position="119"/>
        <end position="140"/>
    </location>
</feature>
<keyword evidence="2" id="KW-0813">Transport</keyword>
<gene>
    <name evidence="9" type="ORF">M5X09_22555</name>
</gene>
<keyword evidence="10" id="KW-1185">Reference proteome</keyword>
<feature type="transmembrane region" description="Helical" evidence="7">
    <location>
        <begin position="303"/>
        <end position="323"/>
    </location>
</feature>
<protein>
    <submittedName>
        <fullName evidence="9">MFS transporter</fullName>
    </submittedName>
</protein>
<dbReference type="InterPro" id="IPR036259">
    <property type="entry name" value="MFS_trans_sf"/>
</dbReference>
<reference evidence="9 10" key="1">
    <citation type="submission" date="2022-05" db="EMBL/GenBank/DDBJ databases">
        <title>Genome Sequencing of Bee-Associated Microbes.</title>
        <authorList>
            <person name="Dunlap C."/>
        </authorList>
    </citation>
    <scope>NUCLEOTIDE SEQUENCE [LARGE SCALE GENOMIC DNA]</scope>
    <source>
        <strain evidence="9 10">NRRL NRS-1438</strain>
    </source>
</reference>
<name>A0ABT4DYG2_9BACL</name>
<dbReference type="InterPro" id="IPR011701">
    <property type="entry name" value="MFS"/>
</dbReference>
<comment type="caution">
    <text evidence="9">The sequence shown here is derived from an EMBL/GenBank/DDBJ whole genome shotgun (WGS) entry which is preliminary data.</text>
</comment>
<evidence type="ECO:0000256" key="1">
    <source>
        <dbReference type="ARBA" id="ARBA00004651"/>
    </source>
</evidence>
<evidence type="ECO:0000256" key="3">
    <source>
        <dbReference type="ARBA" id="ARBA00022692"/>
    </source>
</evidence>
<dbReference type="Pfam" id="PF07690">
    <property type="entry name" value="MFS_1"/>
    <property type="match status" value="1"/>
</dbReference>
<proteinExistence type="predicted"/>
<feature type="transmembrane region" description="Helical" evidence="7">
    <location>
        <begin position="182"/>
        <end position="199"/>
    </location>
</feature>
<sequence length="473" mass="52684">MRITPNESGINISGRLDRLPIGSIHRKTLMALAIIYFFEYADLNTFSFVAPVLKKEWGMSVTEIGWITSSSFLGMFIGSVFGGWFADKFGRKRAIIIMTLFFSIFSMSTALAWNPVILGILRFFTGVGVSAALINSSTYISEFFPSASRGKFQGIALVIGLLGIPVTGWISTCFISLGPHGWRYVFVWGGMGILGLWFLRNIHEIPRWYLSRGESKKAEEIIQRVEEEVRREKGQLPPIADTAIRPKTEMKTKAYSELFKGKYRGRTAILTFAWIFQTLGFYGFGSWVPTLLVQNGIVLDKSLLYSTLITIGAPLGALLGALISDRYERKWNLIASSLFIAIAVFLYGMTVNPVFLIAFGFLVNMIERTYSSNLYTYTSELYPTHIRGSGYGLTYGLGRFSNVLGPMLISFMLLEFGSFSVFALISLCWIGSAVALSFGPNTNRRSLDELENDEDSGSPLELTQPITAIAKND</sequence>
<evidence type="ECO:0000259" key="8">
    <source>
        <dbReference type="PROSITE" id="PS50850"/>
    </source>
</evidence>
<dbReference type="PROSITE" id="PS00216">
    <property type="entry name" value="SUGAR_TRANSPORT_1"/>
    <property type="match status" value="1"/>
</dbReference>
<evidence type="ECO:0000313" key="9">
    <source>
        <dbReference type="EMBL" id="MCY9522402.1"/>
    </source>
</evidence>
<evidence type="ECO:0000256" key="4">
    <source>
        <dbReference type="ARBA" id="ARBA00022989"/>
    </source>
</evidence>